<dbReference type="PANTHER" id="PTHR15180:SF1">
    <property type="entry name" value="GENERAL TRANSCRIPTION FACTOR 3C POLYPEPTIDE 1"/>
    <property type="match status" value="1"/>
</dbReference>
<dbReference type="GO" id="GO:0006384">
    <property type="term" value="P:transcription initiation at RNA polymerase III promoter"/>
    <property type="evidence" value="ECO:0007669"/>
    <property type="project" value="InterPro"/>
</dbReference>
<dbReference type="Proteomes" id="UP000887116">
    <property type="component" value="Unassembled WGS sequence"/>
</dbReference>
<evidence type="ECO:0000313" key="1">
    <source>
        <dbReference type="EMBL" id="GFQ94884.1"/>
    </source>
</evidence>
<dbReference type="GO" id="GO:0042791">
    <property type="term" value="P:5S class rRNA transcription by RNA polymerase III"/>
    <property type="evidence" value="ECO:0007669"/>
    <property type="project" value="TreeGrafter"/>
</dbReference>
<dbReference type="GO" id="GO:0003677">
    <property type="term" value="F:DNA binding"/>
    <property type="evidence" value="ECO:0007669"/>
    <property type="project" value="InterPro"/>
</dbReference>
<comment type="caution">
    <text evidence="1">The sequence shown here is derived from an EMBL/GenBank/DDBJ whole genome shotgun (WGS) entry which is preliminary data.</text>
</comment>
<dbReference type="InterPro" id="IPR044210">
    <property type="entry name" value="Tfc3-like"/>
</dbReference>
<dbReference type="PANTHER" id="PTHR15180">
    <property type="entry name" value="GENERAL TRANSCRIPTION FACTOR 3C POLYPEPTIDE 1"/>
    <property type="match status" value="1"/>
</dbReference>
<gene>
    <name evidence="1" type="primary">Gtf3c1_2</name>
    <name evidence="1" type="ORF">TNCT_217941</name>
</gene>
<evidence type="ECO:0000313" key="2">
    <source>
        <dbReference type="Proteomes" id="UP000887116"/>
    </source>
</evidence>
<protein>
    <submittedName>
        <fullName evidence="1">General transcription factor 3C polypeptide 1</fullName>
    </submittedName>
</protein>
<dbReference type="AlphaFoldDB" id="A0A8X6HY30"/>
<reference evidence="1" key="1">
    <citation type="submission" date="2020-07" db="EMBL/GenBank/DDBJ databases">
        <title>Multicomponent nature underlies the extraordinary mechanical properties of spider dragline silk.</title>
        <authorList>
            <person name="Kono N."/>
            <person name="Nakamura H."/>
            <person name="Mori M."/>
            <person name="Yoshida Y."/>
            <person name="Ohtoshi R."/>
            <person name="Malay A.D."/>
            <person name="Moran D.A.P."/>
            <person name="Tomita M."/>
            <person name="Numata K."/>
            <person name="Arakawa K."/>
        </authorList>
    </citation>
    <scope>NUCLEOTIDE SEQUENCE</scope>
</reference>
<organism evidence="1 2">
    <name type="scientific">Trichonephila clavata</name>
    <name type="common">Joro spider</name>
    <name type="synonym">Nephila clavata</name>
    <dbReference type="NCBI Taxonomy" id="2740835"/>
    <lineage>
        <taxon>Eukaryota</taxon>
        <taxon>Metazoa</taxon>
        <taxon>Ecdysozoa</taxon>
        <taxon>Arthropoda</taxon>
        <taxon>Chelicerata</taxon>
        <taxon>Arachnida</taxon>
        <taxon>Araneae</taxon>
        <taxon>Araneomorphae</taxon>
        <taxon>Entelegynae</taxon>
        <taxon>Araneoidea</taxon>
        <taxon>Nephilidae</taxon>
        <taxon>Trichonephila</taxon>
    </lineage>
</organism>
<dbReference type="OrthoDB" id="68020at2759"/>
<keyword evidence="2" id="KW-1185">Reference proteome</keyword>
<dbReference type="EMBL" id="BMAO01034225">
    <property type="protein sequence ID" value="GFQ94884.1"/>
    <property type="molecule type" value="Genomic_DNA"/>
</dbReference>
<dbReference type="GO" id="GO:0000127">
    <property type="term" value="C:transcription factor TFIIIC complex"/>
    <property type="evidence" value="ECO:0007669"/>
    <property type="project" value="InterPro"/>
</dbReference>
<name>A0A8X6HY30_TRICU</name>
<accession>A0A8X6HY30</accession>
<sequence length="287" mass="32092">MYQQYSPLAYQEAKSIFSLIYDSGVIGVSEKELWRKFRTLSGELTLFRHLNVLREANHIVRVGVITFTYVCIGFAKDWALIAYKGSNSSCVNANRPTNNDDISKNPNISIVSKSEVDFSCDLMQTCENNSISFGINTIGETIAKVDSQAAHVPLNITKHSLSAAQKTENSYFIPRTWRHLDGTLNKPAFFSLLSAVLSHIISVPGISSIQMCEKFSLIPPVQILELIEILEKIFCVYKYFCKSKKASLFSSTKSVSVTTDPCPDDTDHLEPFPDAICKIAFLRKALK</sequence>
<proteinExistence type="predicted"/>